<dbReference type="PANTHER" id="PTHR43289">
    <property type="entry name" value="MITOGEN-ACTIVATED PROTEIN KINASE KINASE KINASE 20-RELATED"/>
    <property type="match status" value="1"/>
</dbReference>
<dbReference type="RefSeq" id="WP_018383637.1">
    <property type="nucleotide sequence ID" value="NZ_LLZU01000003.1"/>
</dbReference>
<keyword evidence="10" id="KW-1185">Reference proteome</keyword>
<keyword evidence="7" id="KW-0472">Membrane</keyword>
<dbReference type="InterPro" id="IPR011009">
    <property type="entry name" value="Kinase-like_dom_sf"/>
</dbReference>
<feature type="compositionally biased region" description="Pro residues" evidence="6">
    <location>
        <begin position="336"/>
        <end position="345"/>
    </location>
</feature>
<feature type="region of interest" description="Disordered" evidence="6">
    <location>
        <begin position="301"/>
        <end position="390"/>
    </location>
</feature>
<evidence type="ECO:0000256" key="7">
    <source>
        <dbReference type="SAM" id="Phobius"/>
    </source>
</evidence>
<dbReference type="GO" id="GO:0005524">
    <property type="term" value="F:ATP binding"/>
    <property type="evidence" value="ECO:0007669"/>
    <property type="project" value="UniProtKB-UniRule"/>
</dbReference>
<feature type="compositionally biased region" description="Basic and acidic residues" evidence="6">
    <location>
        <begin position="537"/>
        <end position="554"/>
    </location>
</feature>
<evidence type="ECO:0000256" key="5">
    <source>
        <dbReference type="PROSITE-ProRule" id="PRU10141"/>
    </source>
</evidence>
<accession>A0A0T6LY32</accession>
<dbReference type="STRING" id="76728.AQ490_13080"/>
<dbReference type="SUPFAM" id="SSF56112">
    <property type="entry name" value="Protein kinase-like (PK-like)"/>
    <property type="match status" value="1"/>
</dbReference>
<feature type="domain" description="Protein kinase" evidence="8">
    <location>
        <begin position="15"/>
        <end position="274"/>
    </location>
</feature>
<feature type="binding site" evidence="5">
    <location>
        <position position="43"/>
    </location>
    <ligand>
        <name>ATP</name>
        <dbReference type="ChEBI" id="CHEBI:30616"/>
    </ligand>
</feature>
<dbReference type="GO" id="GO:0004674">
    <property type="term" value="F:protein serine/threonine kinase activity"/>
    <property type="evidence" value="ECO:0007669"/>
    <property type="project" value="TreeGrafter"/>
</dbReference>
<protein>
    <recommendedName>
        <fullName evidence="8">Protein kinase domain-containing protein</fullName>
    </recommendedName>
</protein>
<evidence type="ECO:0000256" key="4">
    <source>
        <dbReference type="ARBA" id="ARBA00022840"/>
    </source>
</evidence>
<dbReference type="InterPro" id="IPR017441">
    <property type="entry name" value="Protein_kinase_ATP_BS"/>
</dbReference>
<dbReference type="PROSITE" id="PS50011">
    <property type="entry name" value="PROTEIN_KINASE_DOM"/>
    <property type="match status" value="1"/>
</dbReference>
<dbReference type="CDD" id="cd14014">
    <property type="entry name" value="STKc_PknB_like"/>
    <property type="match status" value="1"/>
</dbReference>
<dbReference type="PANTHER" id="PTHR43289:SF34">
    <property type="entry name" value="SERINE_THREONINE-PROTEIN KINASE YBDM-RELATED"/>
    <property type="match status" value="1"/>
</dbReference>
<keyword evidence="3" id="KW-0418">Kinase</keyword>
<keyword evidence="4 5" id="KW-0067">ATP-binding</keyword>
<dbReference type="Pfam" id="PF00069">
    <property type="entry name" value="Pkinase"/>
    <property type="match status" value="1"/>
</dbReference>
<evidence type="ECO:0000256" key="2">
    <source>
        <dbReference type="ARBA" id="ARBA00022741"/>
    </source>
</evidence>
<sequence>MERLGPDDPGRIGDYRLLRRLGVGGMGRVYLGRTAGGRTVAVKVVRSELADDTEFRARFRQEVAAARRVGGAWTAQVLDADTEGPRPWVATGYVAGPALHQAVAEFGPLPAESVRALVAGLAETLAAVHGMDLVHRDVKPSNVILAVDGPRLIDFGIARALDATASLTRSGIVVGSPGYMSPEQVLGNPVGAETDVFSLGAVLAFAALGRGPFPGSNTAAMLYKVAHEEPELGDLDGALRTVARECLRKEPERRPKPAEVVRALTGQESAAALFPTGWLPQAVVTSLGRKAVELLDLDDEGAAPVPAAPPGGVTGQFGPPPRWDASGPQDEVPGTGPRPPGPPGPAVSAAGVAAAPTQPWTARRPTPPPVPHTDGASRQEPGGTRRRRGRVAAVTAGALVLAGALATAGVLLLDGDDEPAGKDRRQQAADTVPQGYLGTWEGTTTTANMGVPSSLKLTIKGGRVGENVARDSFTLLSFDCSSDWKLTEVKEDRLVFDTRWPKDHPNPYPGICSSGSDSTTLRLIGDGRLLYESGDEQAGRPRGELTRIDDTDEG</sequence>
<dbReference type="SMART" id="SM00220">
    <property type="entry name" value="S_TKc"/>
    <property type="match status" value="1"/>
</dbReference>
<proteinExistence type="predicted"/>
<dbReference type="Gene3D" id="3.30.200.20">
    <property type="entry name" value="Phosphorylase Kinase, domain 1"/>
    <property type="match status" value="1"/>
</dbReference>
<evidence type="ECO:0000259" key="8">
    <source>
        <dbReference type="PROSITE" id="PS50011"/>
    </source>
</evidence>
<evidence type="ECO:0000256" key="3">
    <source>
        <dbReference type="ARBA" id="ARBA00022777"/>
    </source>
</evidence>
<dbReference type="Gene3D" id="1.10.510.10">
    <property type="entry name" value="Transferase(Phosphotransferase) domain 1"/>
    <property type="match status" value="1"/>
</dbReference>
<dbReference type="eggNOG" id="COG0515">
    <property type="taxonomic scope" value="Bacteria"/>
</dbReference>
<name>A0A0T6LY32_WENVI</name>
<comment type="caution">
    <text evidence="9">The sequence shown here is derived from an EMBL/GenBank/DDBJ whole genome shotgun (WGS) entry which is preliminary data.</text>
</comment>
<gene>
    <name evidence="9" type="ORF">AQ490_13080</name>
</gene>
<dbReference type="InterPro" id="IPR000719">
    <property type="entry name" value="Prot_kinase_dom"/>
</dbReference>
<keyword evidence="2 5" id="KW-0547">Nucleotide-binding</keyword>
<feature type="region of interest" description="Disordered" evidence="6">
    <location>
        <begin position="532"/>
        <end position="554"/>
    </location>
</feature>
<dbReference type="InterPro" id="IPR008271">
    <property type="entry name" value="Ser/Thr_kinase_AS"/>
</dbReference>
<keyword evidence="7" id="KW-1133">Transmembrane helix</keyword>
<dbReference type="AlphaFoldDB" id="A0A0T6LY32"/>
<evidence type="ECO:0000313" key="10">
    <source>
        <dbReference type="Proteomes" id="UP000050867"/>
    </source>
</evidence>
<dbReference type="OrthoDB" id="9762169at2"/>
<dbReference type="PROSITE" id="PS00108">
    <property type="entry name" value="PROTEIN_KINASE_ST"/>
    <property type="match status" value="1"/>
</dbReference>
<keyword evidence="1" id="KW-0808">Transferase</keyword>
<dbReference type="PROSITE" id="PS00107">
    <property type="entry name" value="PROTEIN_KINASE_ATP"/>
    <property type="match status" value="1"/>
</dbReference>
<evidence type="ECO:0000256" key="1">
    <source>
        <dbReference type="ARBA" id="ARBA00022679"/>
    </source>
</evidence>
<dbReference type="EMBL" id="LLZU01000003">
    <property type="protein sequence ID" value="KRV50880.1"/>
    <property type="molecule type" value="Genomic_DNA"/>
</dbReference>
<keyword evidence="7" id="KW-0812">Transmembrane</keyword>
<dbReference type="Proteomes" id="UP000050867">
    <property type="component" value="Unassembled WGS sequence"/>
</dbReference>
<reference evidence="9 10" key="1">
    <citation type="submission" date="2015-10" db="EMBL/GenBank/DDBJ databases">
        <title>Draft genome sequence of pyrrolomycin-producing Streptomyces vitaminophilus.</title>
        <authorList>
            <person name="Graham D.E."/>
            <person name="Mahan K.M."/>
            <person name="Klingeman D.M."/>
            <person name="Hettich R.L."/>
            <person name="Parry R.J."/>
        </authorList>
    </citation>
    <scope>NUCLEOTIDE SEQUENCE [LARGE SCALE GENOMIC DNA]</scope>
    <source>
        <strain evidence="9 10">ATCC 31673</strain>
    </source>
</reference>
<feature type="compositionally biased region" description="Low complexity" evidence="6">
    <location>
        <begin position="346"/>
        <end position="356"/>
    </location>
</feature>
<feature type="transmembrane region" description="Helical" evidence="7">
    <location>
        <begin position="391"/>
        <end position="413"/>
    </location>
</feature>
<organism evidence="9 10">
    <name type="scientific">Wenjunlia vitaminophila</name>
    <name type="common">Streptomyces vitaminophilus</name>
    <dbReference type="NCBI Taxonomy" id="76728"/>
    <lineage>
        <taxon>Bacteria</taxon>
        <taxon>Bacillati</taxon>
        <taxon>Actinomycetota</taxon>
        <taxon>Actinomycetes</taxon>
        <taxon>Kitasatosporales</taxon>
        <taxon>Streptomycetaceae</taxon>
        <taxon>Wenjunlia</taxon>
    </lineage>
</organism>
<evidence type="ECO:0000256" key="6">
    <source>
        <dbReference type="SAM" id="MobiDB-lite"/>
    </source>
</evidence>
<evidence type="ECO:0000313" key="9">
    <source>
        <dbReference type="EMBL" id="KRV50880.1"/>
    </source>
</evidence>